<evidence type="ECO:0000256" key="1">
    <source>
        <dbReference type="SAM" id="MobiDB-lite"/>
    </source>
</evidence>
<feature type="region of interest" description="Disordered" evidence="1">
    <location>
        <begin position="1"/>
        <end position="25"/>
    </location>
</feature>
<proteinExistence type="predicted"/>
<dbReference type="EMBL" id="HF936646">
    <property type="protein sequence ID" value="CCX17419.1"/>
    <property type="molecule type" value="Genomic_DNA"/>
</dbReference>
<gene>
    <name evidence="2" type="ORF">PCON_04423</name>
</gene>
<accession>U4LBG9</accession>
<organism evidence="2 3">
    <name type="scientific">Pyronema omphalodes (strain CBS 100304)</name>
    <name type="common">Pyronema confluens</name>
    <dbReference type="NCBI Taxonomy" id="1076935"/>
    <lineage>
        <taxon>Eukaryota</taxon>
        <taxon>Fungi</taxon>
        <taxon>Dikarya</taxon>
        <taxon>Ascomycota</taxon>
        <taxon>Pezizomycotina</taxon>
        <taxon>Pezizomycetes</taxon>
        <taxon>Pezizales</taxon>
        <taxon>Pyronemataceae</taxon>
        <taxon>Pyronema</taxon>
    </lineage>
</organism>
<dbReference type="Proteomes" id="UP000018144">
    <property type="component" value="Unassembled WGS sequence"/>
</dbReference>
<dbReference type="AlphaFoldDB" id="U4LBG9"/>
<sequence length="81" mass="9133">MLGRTRSSCCTPVYTTPSESTPPRAVESYLRRHQERWTQDTSVSWCRGLELSRNASYLSQDASYSILILSLTVQNLVSTSC</sequence>
<evidence type="ECO:0000313" key="2">
    <source>
        <dbReference type="EMBL" id="CCX17419.1"/>
    </source>
</evidence>
<evidence type="ECO:0000313" key="3">
    <source>
        <dbReference type="Proteomes" id="UP000018144"/>
    </source>
</evidence>
<reference evidence="2 3" key="1">
    <citation type="journal article" date="2013" name="PLoS Genet.">
        <title>The genome and development-dependent transcriptomes of Pyronema confluens: a window into fungal evolution.</title>
        <authorList>
            <person name="Traeger S."/>
            <person name="Altegoer F."/>
            <person name="Freitag M."/>
            <person name="Gabaldon T."/>
            <person name="Kempken F."/>
            <person name="Kumar A."/>
            <person name="Marcet-Houben M."/>
            <person name="Poggeler S."/>
            <person name="Stajich J.E."/>
            <person name="Nowrousian M."/>
        </authorList>
    </citation>
    <scope>NUCLEOTIDE SEQUENCE [LARGE SCALE GENOMIC DNA]</scope>
    <source>
        <strain evidence="3">CBS 100304</strain>
        <tissue evidence="2">Vegetative mycelium</tissue>
    </source>
</reference>
<feature type="compositionally biased region" description="Polar residues" evidence="1">
    <location>
        <begin position="1"/>
        <end position="21"/>
    </location>
</feature>
<protein>
    <submittedName>
        <fullName evidence="2">Uncharacterized protein</fullName>
    </submittedName>
</protein>
<name>U4LBG9_PYROM</name>
<keyword evidence="3" id="KW-1185">Reference proteome</keyword>